<accession>A0A820TLH2</accession>
<gene>
    <name evidence="1" type="ORF">HFQ381_LOCUS25167</name>
</gene>
<name>A0A820TLH2_9BILA</name>
<reference evidence="1" key="1">
    <citation type="submission" date="2021-02" db="EMBL/GenBank/DDBJ databases">
        <authorList>
            <person name="Nowell W R."/>
        </authorList>
    </citation>
    <scope>NUCLEOTIDE SEQUENCE</scope>
</reference>
<sequence>MKPEIVKPFVIRYLARQGKLNDNPSKDLFRLIISNKKPVEPIFPQLTYLSIFQGTSINEDCRDILLYVAAGGTTMNTFTWRSCSNQTHHAKAFFDWLFRCSINLHSFRLENPLGENDFELTYQHTVLNVYRPHQSLTSLTINILNFLTLDILLHYLLKLKYLDVHISKPIEETDITDQLLPRNLNYPKELRTLKLRYLNVRGKGYYRFEQLAEKFAETLEHFSLSTYHYCRGEPYLNYNGTRLSILCQKLLHLRSLHFAIQVQLCEKSNNQTLTEFTRTFRIPFWLDGPFGRKTLAILHKRGIIPDNVEGNVQLTHFNILELNNPIDANSAYNLEELCSWLRLLPNIKCLDVYLTELKYWFNTDANNPYLDSFLRRIERLYVECSDVINAKMNEEIMEPLLLFLIDKHRFPQLRCLRFMNCKNISSAWNNIEHWIDFILNRISEHQLTCVRFDFIEKEQEITDLHTGDETIAITDLPYTINIHRMYRNELSILKSITSLYLSCRTRFRNHQTGNRLDSNGDGAAYGHALNGGAYQVWHIINIHKNCASLKNDTTGLFLDSDHAGGVCALPSNKSAHQRCRFDGLRIKNDATGRALDSDHEGKIGLLVRIYWQKHRIGQSLKWRKHWRMTVQLSFISINYLFLALPLTLLKVAGLIGIRHGVTSNLLEYSIFLNYCRVLVCPITLTISLPQVKQETNNILQAIRRAGTITPIK</sequence>
<dbReference type="InterPro" id="IPR035992">
    <property type="entry name" value="Ricin_B-like_lectins"/>
</dbReference>
<dbReference type="Gene3D" id="2.80.10.50">
    <property type="match status" value="1"/>
</dbReference>
<dbReference type="SUPFAM" id="SSF50370">
    <property type="entry name" value="Ricin B-like lectins"/>
    <property type="match status" value="1"/>
</dbReference>
<dbReference type="Proteomes" id="UP000663851">
    <property type="component" value="Unassembled WGS sequence"/>
</dbReference>
<protein>
    <submittedName>
        <fullName evidence="1">Uncharacterized protein</fullName>
    </submittedName>
</protein>
<dbReference type="EMBL" id="CAJOBO010002772">
    <property type="protein sequence ID" value="CAF4467484.1"/>
    <property type="molecule type" value="Genomic_DNA"/>
</dbReference>
<dbReference type="CDD" id="cd23415">
    <property type="entry name" value="beta-trefoil_Ricin_AH"/>
    <property type="match status" value="1"/>
</dbReference>
<dbReference type="SUPFAM" id="SSF52047">
    <property type="entry name" value="RNI-like"/>
    <property type="match status" value="1"/>
</dbReference>
<comment type="caution">
    <text evidence="1">The sequence shown here is derived from an EMBL/GenBank/DDBJ whole genome shotgun (WGS) entry which is preliminary data.</text>
</comment>
<dbReference type="AlphaFoldDB" id="A0A820TLH2"/>
<evidence type="ECO:0000313" key="1">
    <source>
        <dbReference type="EMBL" id="CAF4467484.1"/>
    </source>
</evidence>
<proteinExistence type="predicted"/>
<evidence type="ECO:0000313" key="2">
    <source>
        <dbReference type="Proteomes" id="UP000663851"/>
    </source>
</evidence>
<organism evidence="1 2">
    <name type="scientific">Rotaria socialis</name>
    <dbReference type="NCBI Taxonomy" id="392032"/>
    <lineage>
        <taxon>Eukaryota</taxon>
        <taxon>Metazoa</taxon>
        <taxon>Spiralia</taxon>
        <taxon>Gnathifera</taxon>
        <taxon>Rotifera</taxon>
        <taxon>Eurotatoria</taxon>
        <taxon>Bdelloidea</taxon>
        <taxon>Philodinida</taxon>
        <taxon>Philodinidae</taxon>
        <taxon>Rotaria</taxon>
    </lineage>
</organism>